<dbReference type="PANTHER" id="PTHR48090">
    <property type="entry name" value="UNDECAPRENYL-PHOSPHATE 4-DEOXY-4-FORMAMIDO-L-ARABINOSE TRANSFERASE-RELATED"/>
    <property type="match status" value="1"/>
</dbReference>
<dbReference type="OrthoDB" id="396512at2"/>
<feature type="domain" description="Glycosyltransferase 2-like" evidence="10">
    <location>
        <begin position="7"/>
        <end position="128"/>
    </location>
</feature>
<organism evidence="11 12">
    <name type="scientific">Tepidibacillus fermentans</name>
    <dbReference type="NCBI Taxonomy" id="1281767"/>
    <lineage>
        <taxon>Bacteria</taxon>
        <taxon>Bacillati</taxon>
        <taxon>Bacillota</taxon>
        <taxon>Bacilli</taxon>
        <taxon>Bacillales</taxon>
        <taxon>Bacillaceae</taxon>
        <taxon>Tepidibacillus</taxon>
    </lineage>
</organism>
<dbReference type="InterPro" id="IPR001173">
    <property type="entry name" value="Glyco_trans_2-like"/>
</dbReference>
<dbReference type="PANTHER" id="PTHR48090:SF10">
    <property type="entry name" value="GLUCOSYL-3-PHOSPHOGLYCERATE SYNTHASE"/>
    <property type="match status" value="1"/>
</dbReference>
<dbReference type="InterPro" id="IPR029044">
    <property type="entry name" value="Nucleotide-diphossugar_trans"/>
</dbReference>
<dbReference type="CDD" id="cd04179">
    <property type="entry name" value="DPM_DPG-synthase_like"/>
    <property type="match status" value="1"/>
</dbReference>
<keyword evidence="4 11" id="KW-0808">Transferase</keyword>
<sequence length="231" mass="26010">MTGTFVSIIIPAFNEEKYIEKTIRSVMELSYQKEVIVVDDGSQDNTKKILSLLEPIYKELQVISLEHNQGKGQALMQGVKRAKGEILVFLDADLGETSRYATNLIDPVMQQNIDMTIAILPKTKKKAGFGLVKGLAQKGIYKITGFKSMAPLSGQRVMKRDVMTNIDRLDKGFGIEVGLTIDVLKQGFQIQEVEIPFSHRETGRDLQGFIHRGKEFIDVFITLVGKWRMSE</sequence>
<evidence type="ECO:0000313" key="11">
    <source>
        <dbReference type="EMBL" id="TCS84052.1"/>
    </source>
</evidence>
<dbReference type="GO" id="GO:0016757">
    <property type="term" value="F:glycosyltransferase activity"/>
    <property type="evidence" value="ECO:0007669"/>
    <property type="project" value="UniProtKB-KW"/>
</dbReference>
<comment type="similarity">
    <text evidence="2">Belongs to the glycosyltransferase 2 family.</text>
</comment>
<dbReference type="InterPro" id="IPR050256">
    <property type="entry name" value="Glycosyltransferase_2"/>
</dbReference>
<comment type="catalytic activity">
    <reaction evidence="8">
        <text>(2R)-3-phosphoglycerate + UDP-alpha-D-glucose = (2R)-2-O-(alpha-D-glucopyranosyl)-3-phospho-glycerate + UDP + H(+)</text>
        <dbReference type="Rhea" id="RHEA:31319"/>
        <dbReference type="ChEBI" id="CHEBI:15378"/>
        <dbReference type="ChEBI" id="CHEBI:58223"/>
        <dbReference type="ChEBI" id="CHEBI:58272"/>
        <dbReference type="ChEBI" id="CHEBI:58885"/>
        <dbReference type="ChEBI" id="CHEBI:62600"/>
        <dbReference type="EC" id="2.4.1.266"/>
    </reaction>
    <physiologicalReaction direction="left-to-right" evidence="8">
        <dbReference type="Rhea" id="RHEA:31320"/>
    </physiologicalReaction>
</comment>
<dbReference type="Pfam" id="PF00535">
    <property type="entry name" value="Glycos_transf_2"/>
    <property type="match status" value="1"/>
</dbReference>
<name>A0A4R3KKM1_9BACI</name>
<keyword evidence="3" id="KW-0328">Glycosyltransferase</keyword>
<dbReference type="Proteomes" id="UP000295788">
    <property type="component" value="Unassembled WGS sequence"/>
</dbReference>
<evidence type="ECO:0000256" key="6">
    <source>
        <dbReference type="ARBA" id="ARBA00039022"/>
    </source>
</evidence>
<dbReference type="SUPFAM" id="SSF53448">
    <property type="entry name" value="Nucleotide-diphospho-sugar transferases"/>
    <property type="match status" value="1"/>
</dbReference>
<dbReference type="Gene3D" id="3.90.550.10">
    <property type="entry name" value="Spore Coat Polysaccharide Biosynthesis Protein SpsA, Chain A"/>
    <property type="match status" value="1"/>
</dbReference>
<evidence type="ECO:0000259" key="10">
    <source>
        <dbReference type="Pfam" id="PF00535"/>
    </source>
</evidence>
<reference evidence="11 12" key="1">
    <citation type="submission" date="2019-03" db="EMBL/GenBank/DDBJ databases">
        <title>Genomic Encyclopedia of Type Strains, Phase IV (KMG-IV): sequencing the most valuable type-strain genomes for metagenomic binning, comparative biology and taxonomic classification.</title>
        <authorList>
            <person name="Goeker M."/>
        </authorList>
    </citation>
    <scope>NUCLEOTIDE SEQUENCE [LARGE SCALE GENOMIC DNA]</scope>
    <source>
        <strain evidence="11 12">DSM 23802</strain>
    </source>
</reference>
<evidence type="ECO:0000256" key="9">
    <source>
        <dbReference type="ARBA" id="ARBA00048997"/>
    </source>
</evidence>
<keyword evidence="5" id="KW-0460">Magnesium</keyword>
<proteinExistence type="inferred from homology"/>
<dbReference type="RefSeq" id="WP_132766916.1">
    <property type="nucleotide sequence ID" value="NZ_SMAB01000002.1"/>
</dbReference>
<evidence type="ECO:0000256" key="7">
    <source>
        <dbReference type="ARBA" id="ARBA00040894"/>
    </source>
</evidence>
<protein>
    <recommendedName>
        <fullName evidence="7">Glucosyl-3-phosphoglycerate synthase</fullName>
        <ecNumber evidence="6">2.4.1.266</ecNumber>
    </recommendedName>
</protein>
<comment type="catalytic activity">
    <reaction evidence="9">
        <text>an NDP-alpha-D-glucose + (2R)-3-phosphoglycerate = (2R)-2-O-(alpha-D-glucopyranosyl)-3-phospho-glycerate + a ribonucleoside 5'-diphosphate + H(+)</text>
        <dbReference type="Rhea" id="RHEA:47244"/>
        <dbReference type="ChEBI" id="CHEBI:15378"/>
        <dbReference type="ChEBI" id="CHEBI:57930"/>
        <dbReference type="ChEBI" id="CHEBI:58272"/>
        <dbReference type="ChEBI" id="CHEBI:62600"/>
        <dbReference type="ChEBI" id="CHEBI:76533"/>
        <dbReference type="EC" id="2.4.1.266"/>
    </reaction>
    <physiologicalReaction direction="left-to-right" evidence="9">
        <dbReference type="Rhea" id="RHEA:47245"/>
    </physiologicalReaction>
</comment>
<keyword evidence="12" id="KW-1185">Reference proteome</keyword>
<evidence type="ECO:0000313" key="12">
    <source>
        <dbReference type="Proteomes" id="UP000295788"/>
    </source>
</evidence>
<dbReference type="AlphaFoldDB" id="A0A4R3KKM1"/>
<evidence type="ECO:0000256" key="4">
    <source>
        <dbReference type="ARBA" id="ARBA00022679"/>
    </source>
</evidence>
<evidence type="ECO:0000256" key="2">
    <source>
        <dbReference type="ARBA" id="ARBA00006739"/>
    </source>
</evidence>
<comment type="cofactor">
    <cofactor evidence="1">
        <name>Mg(2+)</name>
        <dbReference type="ChEBI" id="CHEBI:18420"/>
    </cofactor>
</comment>
<dbReference type="EC" id="2.4.1.266" evidence="6"/>
<evidence type="ECO:0000256" key="8">
    <source>
        <dbReference type="ARBA" id="ARBA00048689"/>
    </source>
</evidence>
<evidence type="ECO:0000256" key="3">
    <source>
        <dbReference type="ARBA" id="ARBA00022676"/>
    </source>
</evidence>
<dbReference type="EMBL" id="SMAB01000002">
    <property type="protein sequence ID" value="TCS84052.1"/>
    <property type="molecule type" value="Genomic_DNA"/>
</dbReference>
<evidence type="ECO:0000256" key="5">
    <source>
        <dbReference type="ARBA" id="ARBA00022842"/>
    </source>
</evidence>
<accession>A0A4R3KKM1</accession>
<gene>
    <name evidence="11" type="ORF">EDD72_10293</name>
</gene>
<comment type="caution">
    <text evidence="11">The sequence shown here is derived from an EMBL/GenBank/DDBJ whole genome shotgun (WGS) entry which is preliminary data.</text>
</comment>
<evidence type="ECO:0000256" key="1">
    <source>
        <dbReference type="ARBA" id="ARBA00001946"/>
    </source>
</evidence>